<dbReference type="PROSITE" id="PS52050">
    <property type="entry name" value="WYL"/>
    <property type="match status" value="1"/>
</dbReference>
<proteinExistence type="predicted"/>
<feature type="domain" description="WYL" evidence="1">
    <location>
        <begin position="7"/>
        <end position="62"/>
    </location>
</feature>
<protein>
    <submittedName>
        <fullName evidence="2">Putative DNA-binding transcriptional regulator YafY</fullName>
    </submittedName>
</protein>
<name>A0A7W6NAT6_9HYPH</name>
<comment type="caution">
    <text evidence="2">The sequence shown here is derived from an EMBL/GenBank/DDBJ whole genome shotgun (WGS) entry which is preliminary data.</text>
</comment>
<sequence length="73" mass="8661">MTSVPPLTFVYRNHRGVTDRRRVRPLRVEYKTSEWHVGEQWILVAYDLDKQAERDFAMIDIIDLSPDGQRTQS</sequence>
<dbReference type="Pfam" id="PF13280">
    <property type="entry name" value="WYL"/>
    <property type="match status" value="1"/>
</dbReference>
<dbReference type="EMBL" id="JACIEW010000003">
    <property type="protein sequence ID" value="MBB4051834.1"/>
    <property type="molecule type" value="Genomic_DNA"/>
</dbReference>
<organism evidence="2 3">
    <name type="scientific">Devosia subaequoris</name>
    <dbReference type="NCBI Taxonomy" id="395930"/>
    <lineage>
        <taxon>Bacteria</taxon>
        <taxon>Pseudomonadati</taxon>
        <taxon>Pseudomonadota</taxon>
        <taxon>Alphaproteobacteria</taxon>
        <taxon>Hyphomicrobiales</taxon>
        <taxon>Devosiaceae</taxon>
        <taxon>Devosia</taxon>
    </lineage>
</organism>
<evidence type="ECO:0000313" key="3">
    <source>
        <dbReference type="Proteomes" id="UP000547011"/>
    </source>
</evidence>
<reference evidence="2 3" key="1">
    <citation type="submission" date="2020-08" db="EMBL/GenBank/DDBJ databases">
        <title>Genomic Encyclopedia of Type Strains, Phase IV (KMG-IV): sequencing the most valuable type-strain genomes for metagenomic binning, comparative biology and taxonomic classification.</title>
        <authorList>
            <person name="Goeker M."/>
        </authorList>
    </citation>
    <scope>NUCLEOTIDE SEQUENCE [LARGE SCALE GENOMIC DNA]</scope>
    <source>
        <strain evidence="2 3">DSM 23447</strain>
    </source>
</reference>
<keyword evidence="3" id="KW-1185">Reference proteome</keyword>
<gene>
    <name evidence="2" type="ORF">GGR20_001476</name>
</gene>
<evidence type="ECO:0000313" key="2">
    <source>
        <dbReference type="EMBL" id="MBB4051834.1"/>
    </source>
</evidence>
<dbReference type="GO" id="GO:0003677">
    <property type="term" value="F:DNA binding"/>
    <property type="evidence" value="ECO:0007669"/>
    <property type="project" value="UniProtKB-KW"/>
</dbReference>
<evidence type="ECO:0000259" key="1">
    <source>
        <dbReference type="Pfam" id="PF13280"/>
    </source>
</evidence>
<dbReference type="RefSeq" id="WP_420827434.1">
    <property type="nucleotide sequence ID" value="NZ_JACIEW010000003.1"/>
</dbReference>
<dbReference type="AlphaFoldDB" id="A0A7W6NAT6"/>
<keyword evidence="2" id="KW-0238">DNA-binding</keyword>
<accession>A0A7W6NAT6</accession>
<dbReference type="Proteomes" id="UP000547011">
    <property type="component" value="Unassembled WGS sequence"/>
</dbReference>
<dbReference type="InterPro" id="IPR026881">
    <property type="entry name" value="WYL_dom"/>
</dbReference>